<dbReference type="PANTHER" id="PTHR22990">
    <property type="entry name" value="F-BOX ONLY PROTEIN"/>
    <property type="match status" value="1"/>
</dbReference>
<name>X1C3G1_9ZZZZ</name>
<keyword evidence="3" id="KW-0833">Ubl conjugation pathway</keyword>
<dbReference type="InterPro" id="IPR022441">
    <property type="entry name" value="Para_beta_helix_rpt-2"/>
</dbReference>
<feature type="non-terminal residue" evidence="5">
    <location>
        <position position="283"/>
    </location>
</feature>
<evidence type="ECO:0000256" key="2">
    <source>
        <dbReference type="ARBA" id="ARBA00022737"/>
    </source>
</evidence>
<dbReference type="InterPro" id="IPR039448">
    <property type="entry name" value="Beta_helix"/>
</dbReference>
<feature type="domain" description="Right handed beta helix" evidence="4">
    <location>
        <begin position="120"/>
        <end position="256"/>
    </location>
</feature>
<dbReference type="InterPro" id="IPR012334">
    <property type="entry name" value="Pectin_lyas_fold"/>
</dbReference>
<feature type="non-terminal residue" evidence="5">
    <location>
        <position position="1"/>
    </location>
</feature>
<proteinExistence type="predicted"/>
<dbReference type="PANTHER" id="PTHR22990:SF15">
    <property type="entry name" value="F-BOX ONLY PROTEIN 10"/>
    <property type="match status" value="1"/>
</dbReference>
<protein>
    <recommendedName>
        <fullName evidence="4">Right handed beta helix domain-containing protein</fullName>
    </recommendedName>
</protein>
<comment type="pathway">
    <text evidence="1">Protein modification; protein ubiquitination.</text>
</comment>
<accession>X1C3G1</accession>
<dbReference type="Gene3D" id="2.160.20.10">
    <property type="entry name" value="Single-stranded right-handed beta-helix, Pectin lyase-like"/>
    <property type="match status" value="2"/>
</dbReference>
<keyword evidence="2" id="KW-0677">Repeat</keyword>
<evidence type="ECO:0000256" key="1">
    <source>
        <dbReference type="ARBA" id="ARBA00004906"/>
    </source>
</evidence>
<comment type="caution">
    <text evidence="5">The sequence shown here is derived from an EMBL/GenBank/DDBJ whole genome shotgun (WGS) entry which is preliminary data.</text>
</comment>
<dbReference type="InterPro" id="IPR006626">
    <property type="entry name" value="PbH1"/>
</dbReference>
<dbReference type="InterPro" id="IPR051550">
    <property type="entry name" value="SCF-Subunits/Alg-Epimerases"/>
</dbReference>
<dbReference type="InterPro" id="IPR011050">
    <property type="entry name" value="Pectin_lyase_fold/virulence"/>
</dbReference>
<organism evidence="5">
    <name type="scientific">marine sediment metagenome</name>
    <dbReference type="NCBI Taxonomy" id="412755"/>
    <lineage>
        <taxon>unclassified sequences</taxon>
        <taxon>metagenomes</taxon>
        <taxon>ecological metagenomes</taxon>
    </lineage>
</organism>
<dbReference type="SMART" id="SM00710">
    <property type="entry name" value="PbH1"/>
    <property type="match status" value="7"/>
</dbReference>
<dbReference type="NCBIfam" id="TIGR03804">
    <property type="entry name" value="para_beta_helix"/>
    <property type="match status" value="5"/>
</dbReference>
<dbReference type="EMBL" id="BART01024269">
    <property type="protein sequence ID" value="GAH02591.1"/>
    <property type="molecule type" value="Genomic_DNA"/>
</dbReference>
<evidence type="ECO:0000256" key="3">
    <source>
        <dbReference type="ARBA" id="ARBA00022786"/>
    </source>
</evidence>
<dbReference type="Pfam" id="PF13229">
    <property type="entry name" value="Beta_helix"/>
    <property type="match status" value="2"/>
</dbReference>
<evidence type="ECO:0000259" key="4">
    <source>
        <dbReference type="Pfam" id="PF13229"/>
    </source>
</evidence>
<gene>
    <name evidence="5" type="ORF">S01H4_43900</name>
</gene>
<sequence length="283" mass="31094">ILNNATTGLSLFCCTYSVIINNTCENNNDRGIELSYSDNSTVINNTCNNNDRGIDIWSSDSSTVANNTFTNCGLKISEETIDAYLSYTVENNWVNEKPLGFYTNLDSTIIAEPVYGQLILANCTNVIVRDQILNNATTGLSLFCCTYSVIINNTCNNNVYDGIYLYSSGSSTVTNNTCENNNFGIYLLYSGSSTVTNNTCKNNNNQGIDILFSDSSTVANNTFTNCGLKISEETIDAYLSYTVEDNRVNGKKLGFYTNLDSTIIDEPVYGQLILANCTNVIVR</sequence>
<dbReference type="SUPFAM" id="SSF51126">
    <property type="entry name" value="Pectin lyase-like"/>
    <property type="match status" value="1"/>
</dbReference>
<evidence type="ECO:0000313" key="5">
    <source>
        <dbReference type="EMBL" id="GAH02591.1"/>
    </source>
</evidence>
<dbReference type="AlphaFoldDB" id="X1C3G1"/>
<feature type="domain" description="Right handed beta helix" evidence="4">
    <location>
        <begin position="3"/>
        <end position="100"/>
    </location>
</feature>
<reference evidence="5" key="1">
    <citation type="journal article" date="2014" name="Front. Microbiol.">
        <title>High frequency of phylogenetically diverse reductive dehalogenase-homologous genes in deep subseafloor sedimentary metagenomes.</title>
        <authorList>
            <person name="Kawai M."/>
            <person name="Futagami T."/>
            <person name="Toyoda A."/>
            <person name="Takaki Y."/>
            <person name="Nishi S."/>
            <person name="Hori S."/>
            <person name="Arai W."/>
            <person name="Tsubouchi T."/>
            <person name="Morono Y."/>
            <person name="Uchiyama I."/>
            <person name="Ito T."/>
            <person name="Fujiyama A."/>
            <person name="Inagaki F."/>
            <person name="Takami H."/>
        </authorList>
    </citation>
    <scope>NUCLEOTIDE SEQUENCE</scope>
    <source>
        <strain evidence="5">Expedition CK06-06</strain>
    </source>
</reference>